<organism evidence="1 2">
    <name type="scientific">Temnothorax longispinosus</name>
    <dbReference type="NCBI Taxonomy" id="300112"/>
    <lineage>
        <taxon>Eukaryota</taxon>
        <taxon>Metazoa</taxon>
        <taxon>Ecdysozoa</taxon>
        <taxon>Arthropoda</taxon>
        <taxon>Hexapoda</taxon>
        <taxon>Insecta</taxon>
        <taxon>Pterygota</taxon>
        <taxon>Neoptera</taxon>
        <taxon>Endopterygota</taxon>
        <taxon>Hymenoptera</taxon>
        <taxon>Apocrita</taxon>
        <taxon>Aculeata</taxon>
        <taxon>Formicoidea</taxon>
        <taxon>Formicidae</taxon>
        <taxon>Myrmicinae</taxon>
        <taxon>Temnothorax</taxon>
    </lineage>
</organism>
<gene>
    <name evidence="1" type="ORF">DBV15_11126</name>
</gene>
<name>A0A4S2KGY3_9HYME</name>
<evidence type="ECO:0000313" key="1">
    <source>
        <dbReference type="EMBL" id="TGZ48490.1"/>
    </source>
</evidence>
<protein>
    <submittedName>
        <fullName evidence="1">Uncharacterized protein</fullName>
    </submittedName>
</protein>
<dbReference type="EMBL" id="QBLH01002447">
    <property type="protein sequence ID" value="TGZ48490.1"/>
    <property type="molecule type" value="Genomic_DNA"/>
</dbReference>
<dbReference type="AlphaFoldDB" id="A0A4S2KGY3"/>
<dbReference type="STRING" id="300112.A0A4S2KGY3"/>
<comment type="caution">
    <text evidence="1">The sequence shown here is derived from an EMBL/GenBank/DDBJ whole genome shotgun (WGS) entry which is preliminary data.</text>
</comment>
<dbReference type="Proteomes" id="UP000310200">
    <property type="component" value="Unassembled WGS sequence"/>
</dbReference>
<keyword evidence="2" id="KW-1185">Reference proteome</keyword>
<sequence length="275" mass="29658">MFLVADNHMPKLSSMVSSSEYLLPLNAEMPSSTSVIMHEYNPAVSFVLFGMGVGRSSFLRRSQVGTRSNVNVDQQLQAYQVLRYVYLLAIKLNVCKTDNQNLEIYNPVDSSPTIVPSISVSINQSSIIGHILTSLTTKPSSPVTATSIAPSAGKYVMADRSFIIHPEYYAIFYLHFTTDVDSPADFTASIPSSLTSNIPNGISGSITAGISTGIPGGMTTDIPASIPTLNLGAKFTSRGTITTNSRGKKSMVPHRYLTSIRQASFRSSVSAVIYI</sequence>
<reference evidence="1 2" key="1">
    <citation type="journal article" date="2019" name="Philos. Trans. R. Soc. Lond., B, Biol. Sci.">
        <title>Ant behaviour and brain gene expression of defending hosts depend on the ecological success of the intruding social parasite.</title>
        <authorList>
            <person name="Kaur R."/>
            <person name="Stoldt M."/>
            <person name="Jongepier E."/>
            <person name="Feldmeyer B."/>
            <person name="Menzel F."/>
            <person name="Bornberg-Bauer E."/>
            <person name="Foitzik S."/>
        </authorList>
    </citation>
    <scope>NUCLEOTIDE SEQUENCE [LARGE SCALE GENOMIC DNA]</scope>
    <source>
        <tissue evidence="1">Whole body</tissue>
    </source>
</reference>
<proteinExistence type="predicted"/>
<accession>A0A4S2KGY3</accession>
<evidence type="ECO:0000313" key="2">
    <source>
        <dbReference type="Proteomes" id="UP000310200"/>
    </source>
</evidence>